<dbReference type="InterPro" id="IPR010657">
    <property type="entry name" value="ImpA_N"/>
</dbReference>
<keyword evidence="2" id="KW-1133">Transmembrane helix</keyword>
<dbReference type="PANTHER" id="PTHR37024:SF5">
    <property type="entry name" value="IMPA N-TERMINAL DOMAIN-CONTAINING PROTEIN"/>
    <property type="match status" value="1"/>
</dbReference>
<evidence type="ECO:0000313" key="5">
    <source>
        <dbReference type="EMBL" id="ADW76507.1"/>
    </source>
</evidence>
<dbReference type="KEGG" id="rah:Rahaq_4932"/>
<feature type="domain" description="ImpA C-terminal" evidence="4">
    <location>
        <begin position="304"/>
        <end position="440"/>
    </location>
</feature>
<dbReference type="Proteomes" id="UP000007257">
    <property type="component" value="Plasmid pRAHAQ01"/>
</dbReference>
<dbReference type="PANTHER" id="PTHR37024">
    <property type="entry name" value="TYPE VI SECRETION SYSTEM DUF2094 AND IMPA-RELATED DOMAIN PROTEIN"/>
    <property type="match status" value="1"/>
</dbReference>
<evidence type="ECO:0008006" key="7">
    <source>
        <dbReference type="Google" id="ProtNLM"/>
    </source>
</evidence>
<keyword evidence="2" id="KW-0472">Membrane</keyword>
<dbReference type="EMBL" id="CP002506">
    <property type="protein sequence ID" value="ADW76507.1"/>
    <property type="molecule type" value="Genomic_DNA"/>
</dbReference>
<dbReference type="AlphaFoldDB" id="A0A0H3FGV5"/>
<reference evidence="5 6" key="2">
    <citation type="journal article" date="2012" name="J. Bacteriol.">
        <title>Complete Genome Sequence of Rahnella sp. Strain Y9602, a Gammaproteobacterium Isolate from Metal- and Radionuclide-Contaminated Soil.</title>
        <authorList>
            <person name="Martinez R.J."/>
            <person name="Bruce D."/>
            <person name="Detter C."/>
            <person name="Goodwin L.A."/>
            <person name="Han J."/>
            <person name="Han C.S."/>
            <person name="Held B."/>
            <person name="Land M.L."/>
            <person name="Mikhailova N."/>
            <person name="Nolan M."/>
            <person name="Pennacchio L."/>
            <person name="Pitluck S."/>
            <person name="Tapia R."/>
            <person name="Woyke T."/>
            <person name="Sobecky P.A."/>
        </authorList>
    </citation>
    <scope>NUCLEOTIDE SEQUENCE [LARGE SCALE GENOMIC DNA]</scope>
    <source>
        <strain evidence="5 6">Y9602</strain>
        <plasmid evidence="5 6">pRAHAQ01</plasmid>
    </source>
</reference>
<evidence type="ECO:0000259" key="3">
    <source>
        <dbReference type="Pfam" id="PF06812"/>
    </source>
</evidence>
<evidence type="ECO:0000313" key="6">
    <source>
        <dbReference type="Proteomes" id="UP000007257"/>
    </source>
</evidence>
<proteinExistence type="predicted"/>
<dbReference type="Pfam" id="PF06812">
    <property type="entry name" value="ImpA_N"/>
    <property type="match status" value="1"/>
</dbReference>
<accession>A0A0H3FGV5</accession>
<dbReference type="RefSeq" id="WP_013578188.1">
    <property type="nucleotide sequence ID" value="NC_015062.1"/>
</dbReference>
<geneLocation type="plasmid" evidence="5 6">
    <name>pRAHAQ01</name>
</geneLocation>
<dbReference type="eggNOG" id="COG3515">
    <property type="taxonomic scope" value="Bacteria"/>
</dbReference>
<evidence type="ECO:0000256" key="1">
    <source>
        <dbReference type="SAM" id="Coils"/>
    </source>
</evidence>
<evidence type="ECO:0000256" key="2">
    <source>
        <dbReference type="SAM" id="Phobius"/>
    </source>
</evidence>
<sequence>MKNRVNLRALKINGHDPRLSKSFLLLSSELSPLNGTIPARLDWNALEERCFQLFHEYGYDLQSGMWFCLINLRLKSWKGLALALDLLSTAFTHNSQRCWPPVAAVQQRQQLIDWFNANVATHIYTLEYGPENSAEMRQVERSIGVLCTQSKNLQSRSHDSLNNLHYFLQVRCRSVPYPVHAKVTKAIREPVDKTPQVLSEKNVAALLTDIVPDVEPVEIQLAETHHPRPLLWGLGGMAAGIAVCAVAAAFWFSSQTLSFSEKLSVPLLTLQHSERQINDAWNKAPEADLNAQKEAVLAQAAPVLTWLSEQPSDVLLRQGEILSDHLEKAYPGNQYSAQWQRTVDEKAGDIPALDGLVLANKHLDELEARLLNAEKKHSQYMTVSELKTAVYQIRQDLQRNGVPAETLLWQLSQQNENTDQSNSALLKQVSQRIEALNSIYFMYLFEKPI</sequence>
<keyword evidence="2" id="KW-0812">Transmembrane</keyword>
<dbReference type="Pfam" id="PF12486">
    <property type="entry name" value="VasL"/>
    <property type="match status" value="1"/>
</dbReference>
<keyword evidence="5" id="KW-0614">Plasmid</keyword>
<dbReference type="InterPro" id="IPR021069">
    <property type="entry name" value="ImpA_C"/>
</dbReference>
<evidence type="ECO:0000259" key="4">
    <source>
        <dbReference type="Pfam" id="PF12486"/>
    </source>
</evidence>
<name>A0A0H3FGV5_RAHSY</name>
<dbReference type="HOGENOM" id="CLU_745435_0_0_6"/>
<feature type="domain" description="ImpA N-terminal" evidence="3">
    <location>
        <begin position="13"/>
        <end position="116"/>
    </location>
</feature>
<feature type="transmembrane region" description="Helical" evidence="2">
    <location>
        <begin position="230"/>
        <end position="252"/>
    </location>
</feature>
<dbReference type="OrthoDB" id="6628972at2"/>
<feature type="coiled-coil region" evidence="1">
    <location>
        <begin position="356"/>
        <end position="383"/>
    </location>
</feature>
<organism evidence="5 6">
    <name type="scientific">Rahnella sp. (strain Y9602)</name>
    <dbReference type="NCBI Taxonomy" id="2703885"/>
    <lineage>
        <taxon>Bacteria</taxon>
        <taxon>Pseudomonadati</taxon>
        <taxon>Pseudomonadota</taxon>
        <taxon>Gammaproteobacteria</taxon>
        <taxon>Enterobacterales</taxon>
        <taxon>Yersiniaceae</taxon>
        <taxon>Rahnella</taxon>
    </lineage>
</organism>
<protein>
    <recommendedName>
        <fullName evidence="7">ImpA domain protein</fullName>
    </recommendedName>
</protein>
<gene>
    <name evidence="5" type="ordered locus">Rahaq_4932</name>
</gene>
<keyword evidence="1" id="KW-0175">Coiled coil</keyword>
<reference evidence="6" key="1">
    <citation type="submission" date="2011-01" db="EMBL/GenBank/DDBJ databases">
        <title>Complete sequence of plasmid1 of Rahnella sp. Y9602.</title>
        <authorList>
            <consortium name="US DOE Joint Genome Institute"/>
            <person name="Lucas S."/>
            <person name="Copeland A."/>
            <person name="Lapidus A."/>
            <person name="Cheng J.-F."/>
            <person name="Goodwin L."/>
            <person name="Pitluck S."/>
            <person name="Lu M."/>
            <person name="Detter J.C."/>
            <person name="Han C."/>
            <person name="Tapia R."/>
            <person name="Land M."/>
            <person name="Hauser L."/>
            <person name="Kyrpides N."/>
            <person name="Ivanova N."/>
            <person name="Ovchinnikova G."/>
            <person name="Pagani I."/>
            <person name="Sobecky P.A."/>
            <person name="Martinez R.J."/>
            <person name="Woyke T."/>
        </authorList>
    </citation>
    <scope>NUCLEOTIDE SEQUENCE [LARGE SCALE GENOMIC DNA]</scope>
    <source>
        <strain evidence="6">Y9602</strain>
        <plasmid evidence="6">pRAHAQ01</plasmid>
    </source>
</reference>